<name>A0A5A5T8U6_9CHLR</name>
<sequence length="44" mass="5173">MPQVTKRHDPQAEMMKENADPLQVLTYFQENYDKTVQNDSDTTN</sequence>
<dbReference type="Proteomes" id="UP000322530">
    <property type="component" value="Unassembled WGS sequence"/>
</dbReference>
<protein>
    <submittedName>
        <fullName evidence="2">Uncharacterized protein</fullName>
    </submittedName>
</protein>
<dbReference type="EMBL" id="BIXY01000016">
    <property type="protein sequence ID" value="GCF07910.1"/>
    <property type="molecule type" value="Genomic_DNA"/>
</dbReference>
<proteinExistence type="predicted"/>
<reference evidence="2 3" key="1">
    <citation type="submission" date="2019-01" db="EMBL/GenBank/DDBJ databases">
        <title>Draft genome sequence of Dictyobacter sp. Uno17.</title>
        <authorList>
            <person name="Wang C.M."/>
            <person name="Zheng Y."/>
            <person name="Sakai Y."/>
            <person name="Abe K."/>
            <person name="Yokota A."/>
            <person name="Yabe S."/>
        </authorList>
    </citation>
    <scope>NUCLEOTIDE SEQUENCE [LARGE SCALE GENOMIC DNA]</scope>
    <source>
        <strain evidence="2 3">Uno17</strain>
    </source>
</reference>
<accession>A0A5A5T8U6</accession>
<feature type="compositionally biased region" description="Basic and acidic residues" evidence="1">
    <location>
        <begin position="1"/>
        <end position="19"/>
    </location>
</feature>
<comment type="caution">
    <text evidence="2">The sequence shown here is derived from an EMBL/GenBank/DDBJ whole genome shotgun (WGS) entry which is preliminary data.</text>
</comment>
<dbReference type="RefSeq" id="WP_268907020.1">
    <property type="nucleotide sequence ID" value="NZ_BIXY01000016.1"/>
</dbReference>
<evidence type="ECO:0000313" key="3">
    <source>
        <dbReference type="Proteomes" id="UP000322530"/>
    </source>
</evidence>
<feature type="region of interest" description="Disordered" evidence="1">
    <location>
        <begin position="1"/>
        <end position="20"/>
    </location>
</feature>
<gene>
    <name evidence="2" type="ORF">KDI_14740</name>
</gene>
<evidence type="ECO:0000313" key="2">
    <source>
        <dbReference type="EMBL" id="GCF07910.1"/>
    </source>
</evidence>
<dbReference type="AlphaFoldDB" id="A0A5A5T8U6"/>
<organism evidence="2 3">
    <name type="scientific">Dictyobacter arantiisoli</name>
    <dbReference type="NCBI Taxonomy" id="2014874"/>
    <lineage>
        <taxon>Bacteria</taxon>
        <taxon>Bacillati</taxon>
        <taxon>Chloroflexota</taxon>
        <taxon>Ktedonobacteria</taxon>
        <taxon>Ktedonobacterales</taxon>
        <taxon>Dictyobacteraceae</taxon>
        <taxon>Dictyobacter</taxon>
    </lineage>
</organism>
<keyword evidence="3" id="KW-1185">Reference proteome</keyword>
<evidence type="ECO:0000256" key="1">
    <source>
        <dbReference type="SAM" id="MobiDB-lite"/>
    </source>
</evidence>